<gene>
    <name evidence="4" type="ORF">SAMN05660776_1749</name>
</gene>
<dbReference type="AlphaFoldDB" id="A0A1T5C2M2"/>
<evidence type="ECO:0000256" key="2">
    <source>
        <dbReference type="PROSITE-ProRule" id="PRU00703"/>
    </source>
</evidence>
<organism evidence="4 5">
    <name type="scientific">Salegentibacter holothuriorum</name>
    <dbReference type="NCBI Taxonomy" id="241145"/>
    <lineage>
        <taxon>Bacteria</taxon>
        <taxon>Pseudomonadati</taxon>
        <taxon>Bacteroidota</taxon>
        <taxon>Flavobacteriia</taxon>
        <taxon>Flavobacteriales</taxon>
        <taxon>Flavobacteriaceae</taxon>
        <taxon>Salegentibacter</taxon>
    </lineage>
</organism>
<name>A0A1T5C2M2_9FLAO</name>
<evidence type="ECO:0000259" key="3">
    <source>
        <dbReference type="PROSITE" id="PS51371"/>
    </source>
</evidence>
<dbReference type="SUPFAM" id="SSF54631">
    <property type="entry name" value="CBS-domain pair"/>
    <property type="match status" value="1"/>
</dbReference>
<dbReference type="InterPro" id="IPR046342">
    <property type="entry name" value="CBS_dom_sf"/>
</dbReference>
<proteinExistence type="predicted"/>
<dbReference type="InterPro" id="IPR051257">
    <property type="entry name" value="Diverse_CBS-Domain"/>
</dbReference>
<evidence type="ECO:0000256" key="1">
    <source>
        <dbReference type="ARBA" id="ARBA00023122"/>
    </source>
</evidence>
<accession>A0A1T5C2M2</accession>
<evidence type="ECO:0000313" key="5">
    <source>
        <dbReference type="Proteomes" id="UP000190230"/>
    </source>
</evidence>
<dbReference type="PROSITE" id="PS51371">
    <property type="entry name" value="CBS"/>
    <property type="match status" value="2"/>
</dbReference>
<dbReference type="InterPro" id="IPR044729">
    <property type="entry name" value="CBS_bac"/>
</dbReference>
<sequence>MGIKSFQGKRAEPEKAKSAPMLVRDYMSTSLITFKEHENIMDVAEKLTKNKISGGCVVDDNNKLLGLISEGDCMKQISDSRYYNMPLDNATVGKRMTCNVDTIDGNMNVMDAAKLFIEKRFRRFPIVEHGKLIGQISQSDVLRAAVRLKSNNWHLG</sequence>
<dbReference type="Gene3D" id="3.10.580.10">
    <property type="entry name" value="CBS-domain"/>
    <property type="match status" value="1"/>
</dbReference>
<dbReference type="Proteomes" id="UP000190230">
    <property type="component" value="Unassembled WGS sequence"/>
</dbReference>
<keyword evidence="1 2" id="KW-0129">CBS domain</keyword>
<dbReference type="PANTHER" id="PTHR43080">
    <property type="entry name" value="CBS DOMAIN-CONTAINING PROTEIN CBSX3, MITOCHONDRIAL"/>
    <property type="match status" value="1"/>
</dbReference>
<dbReference type="EMBL" id="FUYY01000002">
    <property type="protein sequence ID" value="SKB53627.1"/>
    <property type="molecule type" value="Genomic_DNA"/>
</dbReference>
<evidence type="ECO:0000313" key="4">
    <source>
        <dbReference type="EMBL" id="SKB53627.1"/>
    </source>
</evidence>
<dbReference type="OrthoDB" id="9790355at2"/>
<protein>
    <submittedName>
        <fullName evidence="4">CBS domain-containing protein</fullName>
    </submittedName>
</protein>
<reference evidence="5" key="1">
    <citation type="submission" date="2017-02" db="EMBL/GenBank/DDBJ databases">
        <authorList>
            <person name="Varghese N."/>
            <person name="Submissions S."/>
        </authorList>
    </citation>
    <scope>NUCLEOTIDE SEQUENCE [LARGE SCALE GENOMIC DNA]</scope>
    <source>
        <strain evidence="5">DSM 23405</strain>
    </source>
</reference>
<dbReference type="SMART" id="SM00116">
    <property type="entry name" value="CBS"/>
    <property type="match status" value="2"/>
</dbReference>
<dbReference type="RefSeq" id="WP_079720591.1">
    <property type="nucleotide sequence ID" value="NZ_FUYY01000002.1"/>
</dbReference>
<dbReference type="CDD" id="cd04629">
    <property type="entry name" value="CBS_pair_bac"/>
    <property type="match status" value="1"/>
</dbReference>
<dbReference type="Pfam" id="PF00571">
    <property type="entry name" value="CBS"/>
    <property type="match status" value="2"/>
</dbReference>
<feature type="domain" description="CBS" evidence="3">
    <location>
        <begin position="27"/>
        <end position="87"/>
    </location>
</feature>
<dbReference type="STRING" id="241145.SAMN05660776_1749"/>
<keyword evidence="5" id="KW-1185">Reference proteome</keyword>
<dbReference type="InterPro" id="IPR000644">
    <property type="entry name" value="CBS_dom"/>
</dbReference>
<feature type="domain" description="CBS" evidence="3">
    <location>
        <begin position="96"/>
        <end position="151"/>
    </location>
</feature>
<dbReference type="PANTHER" id="PTHR43080:SF26">
    <property type="entry name" value="REGULATORY PROTEIN"/>
    <property type="match status" value="1"/>
</dbReference>